<dbReference type="Proteomes" id="UP000763088">
    <property type="component" value="Unassembled WGS sequence"/>
</dbReference>
<name>A0A928BUJ6_XYLRU</name>
<organism evidence="2 3">
    <name type="scientific">Xylanibacter ruminicola</name>
    <name type="common">Prevotella ruminicola</name>
    <dbReference type="NCBI Taxonomy" id="839"/>
    <lineage>
        <taxon>Bacteria</taxon>
        <taxon>Pseudomonadati</taxon>
        <taxon>Bacteroidota</taxon>
        <taxon>Bacteroidia</taxon>
        <taxon>Bacteroidales</taxon>
        <taxon>Prevotellaceae</taxon>
        <taxon>Xylanibacter</taxon>
    </lineage>
</organism>
<accession>A0A928BUJ6</accession>
<evidence type="ECO:0000313" key="2">
    <source>
        <dbReference type="EMBL" id="MBE6267008.1"/>
    </source>
</evidence>
<evidence type="ECO:0000313" key="3">
    <source>
        <dbReference type="Proteomes" id="UP000763088"/>
    </source>
</evidence>
<protein>
    <submittedName>
        <fullName evidence="2">Uncharacterized protein</fullName>
    </submittedName>
</protein>
<gene>
    <name evidence="2" type="ORF">E7102_11200</name>
</gene>
<keyword evidence="1" id="KW-0812">Transmembrane</keyword>
<reference evidence="2" key="1">
    <citation type="submission" date="2019-04" db="EMBL/GenBank/DDBJ databases">
        <title>Evolution of Biomass-Degrading Anaerobic Consortia Revealed by Metagenomics.</title>
        <authorList>
            <person name="Peng X."/>
        </authorList>
    </citation>
    <scope>NUCLEOTIDE SEQUENCE</scope>
    <source>
        <strain evidence="2">SIG141</strain>
    </source>
</reference>
<feature type="transmembrane region" description="Helical" evidence="1">
    <location>
        <begin position="44"/>
        <end position="62"/>
    </location>
</feature>
<sequence>MTLRKFVTYLNYFACLVFAIGFIGDFAVKHIDAFAFVHRSITTYLMWIGVGLMLPLLIYKDFHHKEFKKENKERWIHTAAIICLFALMIIIKEYVL</sequence>
<proteinExistence type="predicted"/>
<comment type="caution">
    <text evidence="2">The sequence shown here is derived from an EMBL/GenBank/DDBJ whole genome shotgun (WGS) entry which is preliminary data.</text>
</comment>
<evidence type="ECO:0000256" key="1">
    <source>
        <dbReference type="SAM" id="Phobius"/>
    </source>
</evidence>
<keyword evidence="1" id="KW-0472">Membrane</keyword>
<feature type="transmembrane region" description="Helical" evidence="1">
    <location>
        <begin position="7"/>
        <end position="24"/>
    </location>
</feature>
<keyword evidence="1" id="KW-1133">Transmembrane helix</keyword>
<dbReference type="AlphaFoldDB" id="A0A928BUJ6"/>
<dbReference type="EMBL" id="SUYD01000014">
    <property type="protein sequence ID" value="MBE6267008.1"/>
    <property type="molecule type" value="Genomic_DNA"/>
</dbReference>
<feature type="transmembrane region" description="Helical" evidence="1">
    <location>
        <begin position="74"/>
        <end position="91"/>
    </location>
</feature>